<dbReference type="InterPro" id="IPR050090">
    <property type="entry name" value="Tyrosine_recombinase_XerCD"/>
</dbReference>
<evidence type="ECO:0000256" key="4">
    <source>
        <dbReference type="SAM" id="MobiDB-lite"/>
    </source>
</evidence>
<dbReference type="PROSITE" id="PS51898">
    <property type="entry name" value="TYR_RECOMBINASE"/>
    <property type="match status" value="1"/>
</dbReference>
<dbReference type="InterPro" id="IPR011010">
    <property type="entry name" value="DNA_brk_join_enz"/>
</dbReference>
<dbReference type="InterPro" id="IPR002104">
    <property type="entry name" value="Integrase_catalytic"/>
</dbReference>
<dbReference type="SUPFAM" id="SSF56349">
    <property type="entry name" value="DNA breaking-rejoining enzymes"/>
    <property type="match status" value="1"/>
</dbReference>
<keyword evidence="7" id="KW-1185">Reference proteome</keyword>
<dbReference type="InterPro" id="IPR013762">
    <property type="entry name" value="Integrase-like_cat_sf"/>
</dbReference>
<sequence length="516" mass="57199">MRDVRASKLTPETIEQWVSTVAHAYTPSVAATARRSLTSILNHARAHEVAFPGLDPAGPPAGSVEAAARDWLEHLKARERDGDLGFRGHTDAAMLLRRLGSLAALPTTALHPPVVRAWFAELCKSYHEPVARKLVKCLGRLLAHLRRVGETTGQPTHEVVPRTSKRKRKPEETIDSAALAPLTPEATVQLVADHWLADKIEQEALGHLRPKSVRAYRYLRTKLRERAQKPEHTGTERPALAEFRAVDLTAEIIDAWYKGLCKNAGSSAAKACLARLRNLLRFARARGVIQCDPDYGVRAKHRRKPPRPITSEEMRDLRAVAADLYDARVEDGSRRRLEGQDLAHHTAPHTLFRMLLLSGTRIDEMARVDAGDIRGNKIKLVRTKSGKERKIAVDDDAARVAAKQIELMFGKQGTWGPRVRGPLFGTHDPESLKTAVWRVMREAVILAGLPKPWPHPHDLRHSFVHLSMEEGAPIDDIAWALGHDPKMTREIYGEGAERPGSNALSGRLAHATGGAM</sequence>
<feature type="region of interest" description="Disordered" evidence="4">
    <location>
        <begin position="152"/>
        <end position="172"/>
    </location>
</feature>
<dbReference type="RefSeq" id="WP_272089204.1">
    <property type="nucleotide sequence ID" value="NZ_JAQNDL010000003.1"/>
</dbReference>
<dbReference type="InterPro" id="IPR010998">
    <property type="entry name" value="Integrase_recombinase_N"/>
</dbReference>
<dbReference type="EMBL" id="JAQNDL010000003">
    <property type="protein sequence ID" value="MDC0720695.1"/>
    <property type="molecule type" value="Genomic_DNA"/>
</dbReference>
<reference evidence="6 7" key="1">
    <citation type="submission" date="2022-11" db="EMBL/GenBank/DDBJ databases">
        <title>Minimal conservation of predation-associated metabolite biosynthetic gene clusters underscores biosynthetic potential of Myxococcota including descriptions for ten novel species: Archangium lansinium sp. nov., Myxococcus landrumus sp. nov., Nannocystis bai.</title>
        <authorList>
            <person name="Ahearne A."/>
            <person name="Stevens C."/>
            <person name="Dowd S."/>
        </authorList>
    </citation>
    <scope>NUCLEOTIDE SEQUENCE [LARGE SCALE GENOMIC DNA]</scope>
    <source>
        <strain evidence="6 7">BB15-2</strain>
    </source>
</reference>
<evidence type="ECO:0000256" key="3">
    <source>
        <dbReference type="ARBA" id="ARBA00023172"/>
    </source>
</evidence>
<gene>
    <name evidence="6" type="ORF">POL25_27570</name>
</gene>
<accession>A0ABT5E5K8</accession>
<dbReference type="CDD" id="cd00397">
    <property type="entry name" value="DNA_BRE_C"/>
    <property type="match status" value="1"/>
</dbReference>
<comment type="caution">
    <text evidence="6">The sequence shown here is derived from an EMBL/GenBank/DDBJ whole genome shotgun (WGS) entry which is preliminary data.</text>
</comment>
<keyword evidence="1" id="KW-0159">Chromosome partition</keyword>
<dbReference type="Proteomes" id="UP001221686">
    <property type="component" value="Unassembled WGS sequence"/>
</dbReference>
<evidence type="ECO:0000256" key="1">
    <source>
        <dbReference type="ARBA" id="ARBA00022829"/>
    </source>
</evidence>
<evidence type="ECO:0000313" key="6">
    <source>
        <dbReference type="EMBL" id="MDC0720695.1"/>
    </source>
</evidence>
<feature type="domain" description="Tyr recombinase" evidence="5">
    <location>
        <begin position="304"/>
        <end position="505"/>
    </location>
</feature>
<dbReference type="Gene3D" id="1.10.443.10">
    <property type="entry name" value="Intergrase catalytic core"/>
    <property type="match status" value="1"/>
</dbReference>
<dbReference type="PANTHER" id="PTHR30349:SF81">
    <property type="entry name" value="TYROSINE RECOMBINASE XERC"/>
    <property type="match status" value="1"/>
</dbReference>
<feature type="region of interest" description="Disordered" evidence="4">
    <location>
        <begin position="495"/>
        <end position="516"/>
    </location>
</feature>
<dbReference type="Gene3D" id="1.10.150.130">
    <property type="match status" value="1"/>
</dbReference>
<evidence type="ECO:0000313" key="7">
    <source>
        <dbReference type="Proteomes" id="UP001221686"/>
    </source>
</evidence>
<name>A0ABT5E5K8_9BACT</name>
<keyword evidence="2" id="KW-0238">DNA-binding</keyword>
<dbReference type="Pfam" id="PF00589">
    <property type="entry name" value="Phage_integrase"/>
    <property type="match status" value="1"/>
</dbReference>
<dbReference type="PANTHER" id="PTHR30349">
    <property type="entry name" value="PHAGE INTEGRASE-RELATED"/>
    <property type="match status" value="1"/>
</dbReference>
<evidence type="ECO:0000259" key="5">
    <source>
        <dbReference type="PROSITE" id="PS51898"/>
    </source>
</evidence>
<organism evidence="6 7">
    <name type="scientific">Nannocystis bainbridge</name>
    <dbReference type="NCBI Taxonomy" id="2995303"/>
    <lineage>
        <taxon>Bacteria</taxon>
        <taxon>Pseudomonadati</taxon>
        <taxon>Myxococcota</taxon>
        <taxon>Polyangia</taxon>
        <taxon>Nannocystales</taxon>
        <taxon>Nannocystaceae</taxon>
        <taxon>Nannocystis</taxon>
    </lineage>
</organism>
<keyword evidence="3" id="KW-0233">DNA recombination</keyword>
<protein>
    <submittedName>
        <fullName evidence="6">Site-specific integrase</fullName>
    </submittedName>
</protein>
<evidence type="ECO:0000256" key="2">
    <source>
        <dbReference type="ARBA" id="ARBA00023125"/>
    </source>
</evidence>
<proteinExistence type="predicted"/>